<keyword evidence="5" id="KW-0539">Nucleus</keyword>
<dbReference type="InterPro" id="IPR015300">
    <property type="entry name" value="DNA-bd_pseudobarrel_sf"/>
</dbReference>
<dbReference type="GO" id="GO:0003677">
    <property type="term" value="F:DNA binding"/>
    <property type="evidence" value="ECO:0007669"/>
    <property type="project" value="UniProtKB-KW"/>
</dbReference>
<evidence type="ECO:0000256" key="1">
    <source>
        <dbReference type="ARBA" id="ARBA00004123"/>
    </source>
</evidence>
<protein>
    <recommendedName>
        <fullName evidence="8">TF-B3 domain-containing protein</fullName>
    </recommendedName>
</protein>
<evidence type="ECO:0000313" key="6">
    <source>
        <dbReference type="EMBL" id="VVB07509.1"/>
    </source>
</evidence>
<keyword evidence="3" id="KW-0238">DNA-binding</keyword>
<evidence type="ECO:0000256" key="3">
    <source>
        <dbReference type="ARBA" id="ARBA00023125"/>
    </source>
</evidence>
<dbReference type="GO" id="GO:0005634">
    <property type="term" value="C:nucleus"/>
    <property type="evidence" value="ECO:0007669"/>
    <property type="project" value="UniProtKB-SubCell"/>
</dbReference>
<evidence type="ECO:0000313" key="7">
    <source>
        <dbReference type="Proteomes" id="UP000489600"/>
    </source>
</evidence>
<reference evidence="6" key="1">
    <citation type="submission" date="2019-07" db="EMBL/GenBank/DDBJ databases">
        <authorList>
            <person name="Dittberner H."/>
        </authorList>
    </citation>
    <scope>NUCLEOTIDE SEQUENCE [LARGE SCALE GENOMIC DNA]</scope>
</reference>
<dbReference type="PANTHER" id="PTHR31541">
    <property type="entry name" value="B3 DOMAIN PLANT PROTEIN-RELATED"/>
    <property type="match status" value="1"/>
</dbReference>
<organism evidence="6 7">
    <name type="scientific">Arabis nemorensis</name>
    <dbReference type="NCBI Taxonomy" id="586526"/>
    <lineage>
        <taxon>Eukaryota</taxon>
        <taxon>Viridiplantae</taxon>
        <taxon>Streptophyta</taxon>
        <taxon>Embryophyta</taxon>
        <taxon>Tracheophyta</taxon>
        <taxon>Spermatophyta</taxon>
        <taxon>Magnoliopsida</taxon>
        <taxon>eudicotyledons</taxon>
        <taxon>Gunneridae</taxon>
        <taxon>Pentapetalae</taxon>
        <taxon>rosids</taxon>
        <taxon>malvids</taxon>
        <taxon>Brassicales</taxon>
        <taxon>Brassicaceae</taxon>
        <taxon>Arabideae</taxon>
        <taxon>Arabis</taxon>
    </lineage>
</organism>
<accession>A0A565C1I4</accession>
<evidence type="ECO:0000256" key="5">
    <source>
        <dbReference type="ARBA" id="ARBA00023242"/>
    </source>
</evidence>
<evidence type="ECO:0000256" key="2">
    <source>
        <dbReference type="ARBA" id="ARBA00023015"/>
    </source>
</evidence>
<dbReference type="SUPFAM" id="SSF101936">
    <property type="entry name" value="DNA-binding pseudobarrel domain"/>
    <property type="match status" value="1"/>
</dbReference>
<name>A0A565C1I4_9BRAS</name>
<dbReference type="EMBL" id="CABITT030000006">
    <property type="protein sequence ID" value="VVB07509.1"/>
    <property type="molecule type" value="Genomic_DNA"/>
</dbReference>
<keyword evidence="2" id="KW-0805">Transcription regulation</keyword>
<gene>
    <name evidence="6" type="ORF">ANE_LOCUS17953</name>
</gene>
<dbReference type="Proteomes" id="UP000489600">
    <property type="component" value="Unassembled WGS sequence"/>
</dbReference>
<comment type="caution">
    <text evidence="6">The sequence shown here is derived from an EMBL/GenBank/DDBJ whole genome shotgun (WGS) entry which is preliminary data.</text>
</comment>
<evidence type="ECO:0000256" key="4">
    <source>
        <dbReference type="ARBA" id="ARBA00023163"/>
    </source>
</evidence>
<dbReference type="AlphaFoldDB" id="A0A565C1I4"/>
<evidence type="ECO:0008006" key="8">
    <source>
        <dbReference type="Google" id="ProtNLM"/>
    </source>
</evidence>
<dbReference type="OrthoDB" id="1080602at2759"/>
<sequence length="210" mass="24401">MSSSKSDDLKIWKLTKLAEASKTVLEEKKRTLVDIPTRGINPLKRKVVSSSSLSSRPEWLINLMRKENGYDSNLIIEKRKLHRSDLSKAQSRLSIPINQVVSSDFLTEEETRIIYEQSELKIRQTGVSVVLFDPMLCEHVVDLRKWKIGGNWSYVIVDGWNDVVANNEFDVDDVIEIWSFRYGRGKLCFALSPPVRETRQFGQRSYHRYH</sequence>
<comment type="subcellular location">
    <subcellularLocation>
        <location evidence="1">Nucleus</location>
    </subcellularLocation>
</comment>
<dbReference type="Gene3D" id="2.40.330.10">
    <property type="entry name" value="DNA-binding pseudobarrel domain"/>
    <property type="match status" value="1"/>
</dbReference>
<proteinExistence type="predicted"/>
<keyword evidence="7" id="KW-1185">Reference proteome</keyword>
<keyword evidence="4" id="KW-0804">Transcription</keyword>
<dbReference type="Pfam" id="PF03754">
    <property type="entry name" value="At2g31720-like"/>
    <property type="match status" value="1"/>
</dbReference>
<dbReference type="InterPro" id="IPR005508">
    <property type="entry name" value="At2g31720-like"/>
</dbReference>
<dbReference type="PANTHER" id="PTHR31541:SF56">
    <property type="entry name" value="DOMAIN PROTEIN, PUTATIVE (DUF313)-RELATED"/>
    <property type="match status" value="1"/>
</dbReference>